<dbReference type="InterPro" id="IPR009351">
    <property type="entry name" value="AlkZ-like"/>
</dbReference>
<dbReference type="GO" id="GO:0003677">
    <property type="term" value="F:DNA binding"/>
    <property type="evidence" value="ECO:0007669"/>
    <property type="project" value="UniProtKB-KW"/>
</dbReference>
<dbReference type="Proteomes" id="UP000422572">
    <property type="component" value="Chromosome"/>
</dbReference>
<evidence type="ECO:0000256" key="1">
    <source>
        <dbReference type="SAM" id="MobiDB-lite"/>
    </source>
</evidence>
<dbReference type="PANTHER" id="PTHR38479">
    <property type="entry name" value="LMO0824 PROTEIN"/>
    <property type="match status" value="1"/>
</dbReference>
<dbReference type="RefSeq" id="WP_156691314.1">
    <property type="nucleotide sequence ID" value="NZ_CP034279.1"/>
</dbReference>
<dbReference type="OrthoDB" id="9148135at2"/>
<evidence type="ECO:0000313" key="2">
    <source>
        <dbReference type="EMBL" id="QGV77496.1"/>
    </source>
</evidence>
<keyword evidence="2" id="KW-0238">DNA-binding</keyword>
<sequence>MPTLQRRALNRALIERQLLLRRHRMAATTAVGHLVGMQAQAPDPPYVGLWSRLAGFRHEELAGLLTSREAVRVTLLRATVHLVTAEDCLALRPLVQPALDRDLRAATRYAKASAGLPPDALRRAARAALADGPLTPGELGSALAARWADRDPAGLAYAVRNLLPLVQVPPRGVWGVGGRTRYATAESWLGRPTAATPPPGGVDTMVTRYLRAYGPASVKDVQTWSGLTRLREVLERLRPVLRTFRDEQGAELFDVPEAPLPDADTPAPVRFLPEFDNILLSHADRVRVLGDVPRSALFTRNGTIRATVLVDGFVRGTWSVVQERGAATLCVEPLGQGAPLSRPERDAVAEEGARLLEFAAAGAGPRDVRVASGGPAPRSTVRATIDERGNPS</sequence>
<protein>
    <submittedName>
        <fullName evidence="2">Winged helix DNA-binding domain-containing protein</fullName>
    </submittedName>
</protein>
<dbReference type="KEGG" id="sfic:EIZ62_03950"/>
<keyword evidence="3" id="KW-1185">Reference proteome</keyword>
<evidence type="ECO:0000313" key="3">
    <source>
        <dbReference type="Proteomes" id="UP000422572"/>
    </source>
</evidence>
<dbReference type="AlphaFoldDB" id="A0A6I6FMH2"/>
<name>A0A6I6FMH2_9ACTN</name>
<feature type="region of interest" description="Disordered" evidence="1">
    <location>
        <begin position="366"/>
        <end position="392"/>
    </location>
</feature>
<dbReference type="PANTHER" id="PTHR38479:SF2">
    <property type="entry name" value="WINGED HELIX DNA-BINDING DOMAIN-CONTAINING PROTEIN"/>
    <property type="match status" value="1"/>
</dbReference>
<proteinExistence type="predicted"/>
<accession>A0A6I6FMH2</accession>
<gene>
    <name evidence="2" type="ORF">EIZ62_03950</name>
</gene>
<reference evidence="2 3" key="1">
    <citation type="submission" date="2018-12" db="EMBL/GenBank/DDBJ databases">
        <title>Complete genome sequence of Streptomyces ficellus NRRL8067, the producer of ficellomycin, feldamycin and nojirimycin.</title>
        <authorList>
            <person name="Zhang H."/>
            <person name="Yue R."/>
            <person name="Liu Y."/>
            <person name="Li M."/>
            <person name="Mu H."/>
            <person name="Zhang J."/>
        </authorList>
    </citation>
    <scope>NUCLEOTIDE SEQUENCE [LARGE SCALE GENOMIC DNA]</scope>
    <source>
        <strain evidence="2 3">NRRL 8067</strain>
    </source>
</reference>
<dbReference type="Pfam" id="PF06224">
    <property type="entry name" value="AlkZ-like"/>
    <property type="match status" value="1"/>
</dbReference>
<dbReference type="EMBL" id="CP034279">
    <property type="protein sequence ID" value="QGV77496.1"/>
    <property type="molecule type" value="Genomic_DNA"/>
</dbReference>
<organism evidence="2 3">
    <name type="scientific">Streptomyces ficellus</name>
    <dbReference type="NCBI Taxonomy" id="1977088"/>
    <lineage>
        <taxon>Bacteria</taxon>
        <taxon>Bacillati</taxon>
        <taxon>Actinomycetota</taxon>
        <taxon>Actinomycetes</taxon>
        <taxon>Kitasatosporales</taxon>
        <taxon>Streptomycetaceae</taxon>
        <taxon>Streptomyces</taxon>
    </lineage>
</organism>